<sequence length="315" mass="32950">MTTEPPRRKGPKTLPKLPLSAFSPPNSGVSENFPLPPSPSTVHPERVIDAAVGGPLAEWKAQATGAIEGRASAVVVLAPEGHLDGLEDQATAVGVEILAAQIPFRLEDGPPPLPESALSLALSTSFPGASDVAADGLSRALADGHVVDLAVGELATWDALEELLAKAATTPPSPGAAIVLGGLLPPPHDLALPIVKLLTHPSYVAYQAHIAALSLVPAAHAKFLPPVWGSHAPADEAERKEWKRRIKMYLGPAVEAFGFERILFGSAAPAQAQSQQSVGDWYELARESFAELGVDQDAVDAIFGGNARRVYGKRT</sequence>
<organism evidence="1 2">
    <name type="scientific">Vararia minispora EC-137</name>
    <dbReference type="NCBI Taxonomy" id="1314806"/>
    <lineage>
        <taxon>Eukaryota</taxon>
        <taxon>Fungi</taxon>
        <taxon>Dikarya</taxon>
        <taxon>Basidiomycota</taxon>
        <taxon>Agaricomycotina</taxon>
        <taxon>Agaricomycetes</taxon>
        <taxon>Russulales</taxon>
        <taxon>Lachnocladiaceae</taxon>
        <taxon>Vararia</taxon>
    </lineage>
</organism>
<gene>
    <name evidence="1" type="ORF">K488DRAFT_57181</name>
</gene>
<evidence type="ECO:0000313" key="2">
    <source>
        <dbReference type="Proteomes" id="UP000814128"/>
    </source>
</evidence>
<name>A0ACB8QCT6_9AGAM</name>
<accession>A0ACB8QCT6</accession>
<proteinExistence type="predicted"/>
<dbReference type="EMBL" id="MU273699">
    <property type="protein sequence ID" value="KAI0029091.1"/>
    <property type="molecule type" value="Genomic_DNA"/>
</dbReference>
<keyword evidence="2" id="KW-1185">Reference proteome</keyword>
<comment type="caution">
    <text evidence="1">The sequence shown here is derived from an EMBL/GenBank/DDBJ whole genome shotgun (WGS) entry which is preliminary data.</text>
</comment>
<evidence type="ECO:0000313" key="1">
    <source>
        <dbReference type="EMBL" id="KAI0029091.1"/>
    </source>
</evidence>
<protein>
    <submittedName>
        <fullName evidence="1">Uncharacterized protein</fullName>
    </submittedName>
</protein>
<reference evidence="1" key="1">
    <citation type="submission" date="2021-02" db="EMBL/GenBank/DDBJ databases">
        <authorList>
            <consortium name="DOE Joint Genome Institute"/>
            <person name="Ahrendt S."/>
            <person name="Looney B.P."/>
            <person name="Miyauchi S."/>
            <person name="Morin E."/>
            <person name="Drula E."/>
            <person name="Courty P.E."/>
            <person name="Chicoki N."/>
            <person name="Fauchery L."/>
            <person name="Kohler A."/>
            <person name="Kuo A."/>
            <person name="Labutti K."/>
            <person name="Pangilinan J."/>
            <person name="Lipzen A."/>
            <person name="Riley R."/>
            <person name="Andreopoulos W."/>
            <person name="He G."/>
            <person name="Johnson J."/>
            <person name="Barry K.W."/>
            <person name="Grigoriev I.V."/>
            <person name="Nagy L."/>
            <person name="Hibbett D."/>
            <person name="Henrissat B."/>
            <person name="Matheny P.B."/>
            <person name="Labbe J."/>
            <person name="Martin F."/>
        </authorList>
    </citation>
    <scope>NUCLEOTIDE SEQUENCE</scope>
    <source>
        <strain evidence="1">EC-137</strain>
    </source>
</reference>
<reference evidence="1" key="2">
    <citation type="journal article" date="2022" name="New Phytol.">
        <title>Evolutionary transition to the ectomycorrhizal habit in the genomes of a hyperdiverse lineage of mushroom-forming fungi.</title>
        <authorList>
            <person name="Looney B."/>
            <person name="Miyauchi S."/>
            <person name="Morin E."/>
            <person name="Drula E."/>
            <person name="Courty P.E."/>
            <person name="Kohler A."/>
            <person name="Kuo A."/>
            <person name="LaButti K."/>
            <person name="Pangilinan J."/>
            <person name="Lipzen A."/>
            <person name="Riley R."/>
            <person name="Andreopoulos W."/>
            <person name="He G."/>
            <person name="Johnson J."/>
            <person name="Nolan M."/>
            <person name="Tritt A."/>
            <person name="Barry K.W."/>
            <person name="Grigoriev I.V."/>
            <person name="Nagy L.G."/>
            <person name="Hibbett D."/>
            <person name="Henrissat B."/>
            <person name="Matheny P.B."/>
            <person name="Labbe J."/>
            <person name="Martin F.M."/>
        </authorList>
    </citation>
    <scope>NUCLEOTIDE SEQUENCE</scope>
    <source>
        <strain evidence="1">EC-137</strain>
    </source>
</reference>
<dbReference type="Proteomes" id="UP000814128">
    <property type="component" value="Unassembled WGS sequence"/>
</dbReference>